<feature type="DNA-binding region" description="H-T-H motif" evidence="2">
    <location>
        <begin position="32"/>
        <end position="51"/>
    </location>
</feature>
<evidence type="ECO:0000256" key="1">
    <source>
        <dbReference type="ARBA" id="ARBA00023125"/>
    </source>
</evidence>
<dbReference type="SUPFAM" id="SSF48498">
    <property type="entry name" value="Tetracyclin repressor-like, C-terminal domain"/>
    <property type="match status" value="1"/>
</dbReference>
<dbReference type="PRINTS" id="PR00455">
    <property type="entry name" value="HTHTETR"/>
</dbReference>
<dbReference type="GO" id="GO:0003700">
    <property type="term" value="F:DNA-binding transcription factor activity"/>
    <property type="evidence" value="ECO:0007669"/>
    <property type="project" value="TreeGrafter"/>
</dbReference>
<dbReference type="RefSeq" id="WP_064317912.1">
    <property type="nucleotide sequence ID" value="NZ_JACI01000001.1"/>
</dbReference>
<keyword evidence="1 2" id="KW-0238">DNA-binding</keyword>
<dbReference type="Pfam" id="PF00440">
    <property type="entry name" value="TetR_N"/>
    <property type="match status" value="1"/>
</dbReference>
<dbReference type="PROSITE" id="PS50977">
    <property type="entry name" value="HTH_TETR_2"/>
    <property type="match status" value="1"/>
</dbReference>
<dbReference type="PANTHER" id="PTHR30055:SF207">
    <property type="entry name" value="HTH-TYPE TRANSCRIPTIONAL REPRESSOR FATR"/>
    <property type="match status" value="1"/>
</dbReference>
<dbReference type="AlphaFoldDB" id="A0A179CYS9"/>
<evidence type="ECO:0000259" key="3">
    <source>
        <dbReference type="PROSITE" id="PS50977"/>
    </source>
</evidence>
<dbReference type="InterPro" id="IPR036271">
    <property type="entry name" value="Tet_transcr_reg_TetR-rel_C_sf"/>
</dbReference>
<dbReference type="Pfam" id="PF22604">
    <property type="entry name" value="TetR_HI_0893_C"/>
    <property type="match status" value="1"/>
</dbReference>
<dbReference type="EMBL" id="JACI01000001">
    <property type="protein sequence ID" value="OAQ15066.1"/>
    <property type="molecule type" value="Genomic_DNA"/>
</dbReference>
<dbReference type="InterPro" id="IPR050109">
    <property type="entry name" value="HTH-type_TetR-like_transc_reg"/>
</dbReference>
<name>A0A179CYS9_BIBTR</name>
<dbReference type="InterPro" id="IPR001647">
    <property type="entry name" value="HTH_TetR"/>
</dbReference>
<evidence type="ECO:0000256" key="2">
    <source>
        <dbReference type="PROSITE-ProRule" id="PRU00335"/>
    </source>
</evidence>
<dbReference type="InterPro" id="IPR023772">
    <property type="entry name" value="DNA-bd_HTH_TetR-type_CS"/>
</dbReference>
<evidence type="ECO:0000313" key="4">
    <source>
        <dbReference type="EMBL" id="OAQ15066.1"/>
    </source>
</evidence>
<reference evidence="4 5" key="1">
    <citation type="submission" date="2014-01" db="EMBL/GenBank/DDBJ databases">
        <authorList>
            <person name="Zuccon D."/>
        </authorList>
    </citation>
    <scope>NUCLEOTIDE SEQUENCE [LARGE SCALE GENOMIC DNA]</scope>
    <source>
        <strain evidence="4 5">Y31</strain>
    </source>
</reference>
<dbReference type="InterPro" id="IPR054422">
    <property type="entry name" value="TetR-like_HI_0893_C"/>
</dbReference>
<dbReference type="GO" id="GO:0000976">
    <property type="term" value="F:transcription cis-regulatory region binding"/>
    <property type="evidence" value="ECO:0007669"/>
    <property type="project" value="TreeGrafter"/>
</dbReference>
<evidence type="ECO:0000313" key="5">
    <source>
        <dbReference type="Proteomes" id="UP000078358"/>
    </source>
</evidence>
<dbReference type="Proteomes" id="UP000078358">
    <property type="component" value="Unassembled WGS sequence"/>
</dbReference>
<proteinExistence type="predicted"/>
<gene>
    <name evidence="4" type="ORF">F480_00525</name>
</gene>
<dbReference type="PROSITE" id="PS01081">
    <property type="entry name" value="HTH_TETR_1"/>
    <property type="match status" value="1"/>
</dbReference>
<dbReference type="InterPro" id="IPR009057">
    <property type="entry name" value="Homeodomain-like_sf"/>
</dbReference>
<comment type="caution">
    <text evidence="4">The sequence shown here is derived from an EMBL/GenBank/DDBJ whole genome shotgun (WGS) entry which is preliminary data.</text>
</comment>
<feature type="domain" description="HTH tetR-type" evidence="3">
    <location>
        <begin position="9"/>
        <end position="69"/>
    </location>
</feature>
<protein>
    <submittedName>
        <fullName evidence="4">TetR family transcriptional regulator</fullName>
    </submittedName>
</protein>
<organism evidence="4 5">
    <name type="scientific">Bibersteinia trehalosi Y31</name>
    <dbReference type="NCBI Taxonomy" id="1261658"/>
    <lineage>
        <taxon>Bacteria</taxon>
        <taxon>Pseudomonadati</taxon>
        <taxon>Pseudomonadota</taxon>
        <taxon>Gammaproteobacteria</taxon>
        <taxon>Pasteurellales</taxon>
        <taxon>Pasteurellaceae</taxon>
        <taxon>Bibersteinia</taxon>
    </lineage>
</organism>
<dbReference type="SUPFAM" id="SSF46689">
    <property type="entry name" value="Homeodomain-like"/>
    <property type="match status" value="1"/>
</dbReference>
<dbReference type="PATRIC" id="fig|1261658.3.peg.107"/>
<sequence>MFDDVLPHNDVAIRILRAADSLMARKGIQYLSTHKIAKEAGVSVGTIYLYFKDKEELLNQLVRRLFNEFHHFVKTHYDPTLTFFEQYRQLWLATWEFMQTNPNVVANMHQYESLPTFQTMILSCIDNQELAWCQFIENGKREGVIAPLPSYVLMAMSMKVTWELMYMQLLRKETLSDAVIEEVIVRTWKTIMV</sequence>
<accession>A0A179CYS9</accession>
<dbReference type="PANTHER" id="PTHR30055">
    <property type="entry name" value="HTH-TYPE TRANSCRIPTIONAL REGULATOR RUTR"/>
    <property type="match status" value="1"/>
</dbReference>
<dbReference type="Gene3D" id="1.10.357.10">
    <property type="entry name" value="Tetracycline Repressor, domain 2"/>
    <property type="match status" value="1"/>
</dbReference>